<keyword evidence="2" id="KW-1185">Reference proteome</keyword>
<comment type="caution">
    <text evidence="1">The sequence shown here is derived from an EMBL/GenBank/DDBJ whole genome shotgun (WGS) entry which is preliminary data.</text>
</comment>
<dbReference type="Proteomes" id="UP000805193">
    <property type="component" value="Unassembled WGS sequence"/>
</dbReference>
<dbReference type="EMBL" id="JABSTQ010010151">
    <property type="protein sequence ID" value="KAG0423054.1"/>
    <property type="molecule type" value="Genomic_DNA"/>
</dbReference>
<gene>
    <name evidence="1" type="ORF">HPB47_001147</name>
</gene>
<evidence type="ECO:0000313" key="1">
    <source>
        <dbReference type="EMBL" id="KAG0423054.1"/>
    </source>
</evidence>
<organism evidence="1 2">
    <name type="scientific">Ixodes persulcatus</name>
    <name type="common">Taiga tick</name>
    <dbReference type="NCBI Taxonomy" id="34615"/>
    <lineage>
        <taxon>Eukaryota</taxon>
        <taxon>Metazoa</taxon>
        <taxon>Ecdysozoa</taxon>
        <taxon>Arthropoda</taxon>
        <taxon>Chelicerata</taxon>
        <taxon>Arachnida</taxon>
        <taxon>Acari</taxon>
        <taxon>Parasitiformes</taxon>
        <taxon>Ixodida</taxon>
        <taxon>Ixodoidea</taxon>
        <taxon>Ixodidae</taxon>
        <taxon>Ixodinae</taxon>
        <taxon>Ixodes</taxon>
    </lineage>
</organism>
<protein>
    <submittedName>
        <fullName evidence="1">Uncharacterized protein</fullName>
    </submittedName>
</protein>
<sequence>MATVPSSVVTTASIYTTSVPLCQATIENQLCATSTVALPIQVSMPSIHTMVQPTSALTGTITVPAVTPTVTPITSTNLGIATACTPVLTTTMVKTAPTSLPERHINTGDGVQVLNKQRLQDLVKEVDPNEQLDDDVEELLLQIADEFIENVVTTSCLLAKHRKSTTLETKDVQLSLEKNWNMWIPGFGADELQPYKKSSSTEAHKQGEQIEELYAAQRTQRPGSRRKEGVFRFKALGEASTSKEVPVPAAPSAVQPEEERMELANRLQINGSKADTRDVMHDYWEHFNPSLESMMLDPRAQMLNSEENAEILSHLPDVSGKTLVELGAGIGRFTDKLAARCGHVTAVDFMESYVEQNRKRNGHLDNVSFLHGDVMTLERPQQGEGGHLFLRESCYKPSGDVKRNSNPTFYRSPSDYYNMLKKVRCQSGGEEYFLFVEKVVNVRAYIKHKNNPGQVCFLATKMSSSRTTDNYNSFQEFLDQKQYSQESVRRYEWMFGDTFLSSGGLDTTKNIVDKMNLKEGDRVLDVGCGIGGHDFYMAEKYGVKILAVDLSVNMMSVALEHFTKRPHLTDKIHFEVLDATRATFEEGSFDVIYSRDTLLHIADKHTLFSRFYKWLSPGGKVVFTDYCRGDRDHSDEFKEYVADRGYNLLTVQQYGSLMKETGFVKVRSEDISQEFLRVLRVELEKLNTQKDDFLKKFSSEDYEYLKRGWEAKIRRVSDGDQVWCLGYGEKPQ</sequence>
<proteinExistence type="predicted"/>
<name>A0AC60PQ16_IXOPE</name>
<evidence type="ECO:0000313" key="2">
    <source>
        <dbReference type="Proteomes" id="UP000805193"/>
    </source>
</evidence>
<reference evidence="1 2" key="1">
    <citation type="journal article" date="2020" name="Cell">
        <title>Large-Scale Comparative Analyses of Tick Genomes Elucidate Their Genetic Diversity and Vector Capacities.</title>
        <authorList>
            <consortium name="Tick Genome and Microbiome Consortium (TIGMIC)"/>
            <person name="Jia N."/>
            <person name="Wang J."/>
            <person name="Shi W."/>
            <person name="Du L."/>
            <person name="Sun Y."/>
            <person name="Zhan W."/>
            <person name="Jiang J.F."/>
            <person name="Wang Q."/>
            <person name="Zhang B."/>
            <person name="Ji P."/>
            <person name="Bell-Sakyi L."/>
            <person name="Cui X.M."/>
            <person name="Yuan T.T."/>
            <person name="Jiang B.G."/>
            <person name="Yang W.F."/>
            <person name="Lam T.T."/>
            <person name="Chang Q.C."/>
            <person name="Ding S.J."/>
            <person name="Wang X.J."/>
            <person name="Zhu J.G."/>
            <person name="Ruan X.D."/>
            <person name="Zhao L."/>
            <person name="Wei J.T."/>
            <person name="Ye R.Z."/>
            <person name="Que T.C."/>
            <person name="Du C.H."/>
            <person name="Zhou Y.H."/>
            <person name="Cheng J.X."/>
            <person name="Dai P.F."/>
            <person name="Guo W.B."/>
            <person name="Han X.H."/>
            <person name="Huang E.J."/>
            <person name="Li L.F."/>
            <person name="Wei W."/>
            <person name="Gao Y.C."/>
            <person name="Liu J.Z."/>
            <person name="Shao H.Z."/>
            <person name="Wang X."/>
            <person name="Wang C.C."/>
            <person name="Yang T.C."/>
            <person name="Huo Q.B."/>
            <person name="Li W."/>
            <person name="Chen H.Y."/>
            <person name="Chen S.E."/>
            <person name="Zhou L.G."/>
            <person name="Ni X.B."/>
            <person name="Tian J.H."/>
            <person name="Sheng Y."/>
            <person name="Liu T."/>
            <person name="Pan Y.S."/>
            <person name="Xia L.Y."/>
            <person name="Li J."/>
            <person name="Zhao F."/>
            <person name="Cao W.C."/>
        </authorList>
    </citation>
    <scope>NUCLEOTIDE SEQUENCE [LARGE SCALE GENOMIC DNA]</scope>
    <source>
        <strain evidence="1">Iper-2018</strain>
    </source>
</reference>
<accession>A0AC60PQ16</accession>